<dbReference type="OrthoDB" id="2012160at2759"/>
<dbReference type="OMA" id="VANHIEE"/>
<dbReference type="PANTHER" id="PTHR33528:SF14">
    <property type="entry name" value="SOLUTE CARRIER FAMILY 35 MEMBER A4"/>
    <property type="match status" value="1"/>
</dbReference>
<dbReference type="Pfam" id="PF15054">
    <property type="entry name" value="DUF4535"/>
    <property type="match status" value="1"/>
</dbReference>
<dbReference type="InParanoid" id="A0A3Q7HUX5"/>
<gene>
    <name evidence="1" type="primary">LOC109120966</name>
</gene>
<protein>
    <submittedName>
        <fullName evidence="1">Uncharacterized protein</fullName>
    </submittedName>
</protein>
<proteinExistence type="predicted"/>
<dbReference type="PaxDb" id="4081-Solyc08g078790.1.1"/>
<dbReference type="RefSeq" id="XP_069143902.1">
    <property type="nucleotide sequence ID" value="XM_069287801.1"/>
</dbReference>
<sequence>MGFFRSTFSFAMGTGLGIYLAQNYNVPNIQKLVNTGVVIAKHFEENYRKPKKTDDDN</sequence>
<dbReference type="AlphaFoldDB" id="A0A3Q7HUX5"/>
<organism evidence="1">
    <name type="scientific">Solanum lycopersicum</name>
    <name type="common">Tomato</name>
    <name type="synonym">Lycopersicon esculentum</name>
    <dbReference type="NCBI Taxonomy" id="4081"/>
    <lineage>
        <taxon>Eukaryota</taxon>
        <taxon>Viridiplantae</taxon>
        <taxon>Streptophyta</taxon>
        <taxon>Embryophyta</taxon>
        <taxon>Tracheophyta</taxon>
        <taxon>Spermatophyta</taxon>
        <taxon>Magnoliopsida</taxon>
        <taxon>eudicotyledons</taxon>
        <taxon>Gunneridae</taxon>
        <taxon>Pentapetalae</taxon>
        <taxon>asterids</taxon>
        <taxon>lamiids</taxon>
        <taxon>Solanales</taxon>
        <taxon>Solanaceae</taxon>
        <taxon>Solanoideae</taxon>
        <taxon>Solaneae</taxon>
        <taxon>Solanum</taxon>
        <taxon>Solanum subgen. Lycopersicon</taxon>
    </lineage>
</organism>
<evidence type="ECO:0000313" key="1">
    <source>
        <dbReference type="EnsemblPlants" id="Solyc08g078790.1.1.1"/>
    </source>
</evidence>
<dbReference type="FunCoup" id="A0A3Q7HUX5">
    <property type="interactions" value="78"/>
</dbReference>
<reference evidence="1" key="2">
    <citation type="submission" date="2019-01" db="UniProtKB">
        <authorList>
            <consortium name="EnsemblPlants"/>
        </authorList>
    </citation>
    <scope>IDENTIFICATION</scope>
    <source>
        <strain evidence="1">cv. Heinz 1706</strain>
    </source>
</reference>
<accession>A0A3Q7HUX5</accession>
<dbReference type="STRING" id="4081.A0A3Q7HUX5"/>
<dbReference type="EnsemblPlants" id="Solyc08g078790.1.1">
    <property type="protein sequence ID" value="Solyc08g078790.1.1.1"/>
    <property type="gene ID" value="Solyc08g078790.1"/>
</dbReference>
<name>A0A3Q7HUX5_SOLLC</name>
<reference evidence="1" key="1">
    <citation type="journal article" date="2012" name="Nature">
        <title>The tomato genome sequence provides insights into fleshy fruit evolution.</title>
        <authorList>
            <consortium name="Tomato Genome Consortium"/>
        </authorList>
    </citation>
    <scope>NUCLEOTIDE SEQUENCE [LARGE SCALE GENOMIC DNA]</scope>
    <source>
        <strain evidence="1">cv. Heinz 1706</strain>
    </source>
</reference>
<dbReference type="Proteomes" id="UP000004994">
    <property type="component" value="Chromosome 8"/>
</dbReference>
<dbReference type="Gramene" id="Solyc08g078790.1.1">
    <property type="protein sequence ID" value="Solyc08g078790.1.1.1"/>
    <property type="gene ID" value="Solyc08g078790.1"/>
</dbReference>
<evidence type="ECO:0000313" key="2">
    <source>
        <dbReference type="Proteomes" id="UP000004994"/>
    </source>
</evidence>
<dbReference type="InterPro" id="IPR027854">
    <property type="entry name" value="STMP1"/>
</dbReference>
<dbReference type="GeneID" id="109120966"/>
<dbReference type="RefSeq" id="XP_069143901.1">
    <property type="nucleotide sequence ID" value="XM_069287800.1"/>
</dbReference>
<dbReference type="RefSeq" id="XP_069143903.1">
    <property type="nucleotide sequence ID" value="XM_069287802.1"/>
</dbReference>
<keyword evidence="2" id="KW-1185">Reference proteome</keyword>
<dbReference type="PANTHER" id="PTHR33528">
    <property type="entry name" value="OS07G0239500 PROTEIN"/>
    <property type="match status" value="1"/>
</dbReference>